<sequence>MVHEGAKEAAERLPEEVVDYHRIIQSTIEELEAVDLYNQRAAATKDPAVRAIMEHNRDEEIEHAVMGLEWLRRHSPVWDETMRALLFKEGEIISHEQAFTGKTGEVASALGSNGLNIGSLKKGK</sequence>
<keyword evidence="2" id="KW-0479">Metal-binding</keyword>
<keyword evidence="1" id="KW-0409">Iron storage</keyword>
<dbReference type="Proteomes" id="UP000000422">
    <property type="component" value="Chromosome"/>
</dbReference>
<dbReference type="CDD" id="cd00657">
    <property type="entry name" value="Ferritin_like"/>
    <property type="match status" value="1"/>
</dbReference>
<name>Q7MSN0_WOLSU</name>
<keyword evidence="7" id="KW-1185">Reference proteome</keyword>
<dbReference type="NCBIfam" id="TIGR04535">
    <property type="entry name" value="ferrit_encaps"/>
    <property type="match status" value="1"/>
</dbReference>
<evidence type="ECO:0000256" key="3">
    <source>
        <dbReference type="ARBA" id="ARBA00023004"/>
    </source>
</evidence>
<gene>
    <name evidence="6" type="ordered locus">WS0286</name>
</gene>
<evidence type="ECO:0000313" key="7">
    <source>
        <dbReference type="Proteomes" id="UP000000422"/>
    </source>
</evidence>
<keyword evidence="5" id="KW-1284">Encapsulin nanocompartment</keyword>
<dbReference type="Gene3D" id="6.10.140.1960">
    <property type="match status" value="1"/>
</dbReference>
<dbReference type="InterPro" id="IPR054581">
    <property type="entry name" value="EncFtn-like"/>
</dbReference>
<dbReference type="GO" id="GO:0140737">
    <property type="term" value="C:encapsulin nanocompartment"/>
    <property type="evidence" value="ECO:0007669"/>
    <property type="project" value="UniProtKB-SubCell"/>
</dbReference>
<dbReference type="InterPro" id="IPR030907">
    <property type="entry name" value="Ferrit_encaps"/>
</dbReference>
<dbReference type="SUPFAM" id="SSF47240">
    <property type="entry name" value="Ferritin-like"/>
    <property type="match status" value="1"/>
</dbReference>
<dbReference type="RefSeq" id="WP_011138238.1">
    <property type="nucleotide sequence ID" value="NC_005090.1"/>
</dbReference>
<evidence type="ECO:0000313" key="6">
    <source>
        <dbReference type="EMBL" id="CAE09437.1"/>
    </source>
</evidence>
<protein>
    <recommendedName>
        <fullName evidence="8">Ferritin</fullName>
    </recommendedName>
</protein>
<evidence type="ECO:0000256" key="5">
    <source>
        <dbReference type="ARBA" id="ARBA00033787"/>
    </source>
</evidence>
<dbReference type="Pfam" id="PF22277">
    <property type="entry name" value="EncFtn-like"/>
    <property type="match status" value="1"/>
</dbReference>
<evidence type="ECO:0000256" key="4">
    <source>
        <dbReference type="ARBA" id="ARBA00033738"/>
    </source>
</evidence>
<dbReference type="GO" id="GO:0006879">
    <property type="term" value="P:intracellular iron ion homeostasis"/>
    <property type="evidence" value="ECO:0007669"/>
    <property type="project" value="UniProtKB-KW"/>
</dbReference>
<dbReference type="GO" id="GO:0004322">
    <property type="term" value="F:ferroxidase activity"/>
    <property type="evidence" value="ECO:0007669"/>
    <property type="project" value="InterPro"/>
</dbReference>
<keyword evidence="3" id="KW-0408">Iron</keyword>
<comment type="subcellular location">
    <subcellularLocation>
        <location evidence="4">Encapsulin nanocompartment</location>
    </subcellularLocation>
</comment>
<reference evidence="6 7" key="1">
    <citation type="journal article" date="2003" name="Proc. Natl. Acad. Sci. U.S.A.">
        <title>Complete genome sequence and analysis of Wolinella succinogenes.</title>
        <authorList>
            <person name="Baar C."/>
            <person name="Eppinger M."/>
            <person name="Raddatz G."/>
            <person name="Simon JM."/>
            <person name="Lanz C."/>
            <person name="Klimmek O."/>
            <person name="Nandakumar R."/>
            <person name="Gross R."/>
            <person name="Rosinus A."/>
            <person name="Keller H."/>
            <person name="Jagtap P."/>
            <person name="Linke B."/>
            <person name="Meyer F."/>
            <person name="Lederer H."/>
            <person name="Schuster S.C."/>
        </authorList>
    </citation>
    <scope>NUCLEOTIDE SEQUENCE [LARGE SCALE GENOMIC DNA]</scope>
    <source>
        <strain evidence="7">ATCC 29543 / DSM 1740 / CCUG 13145 / JCM 31913 / LMG 7466 / NCTC 11488 / FDC 602W</strain>
    </source>
</reference>
<dbReference type="AlphaFoldDB" id="Q7MSN0"/>
<dbReference type="KEGG" id="wsu:WS0286"/>
<accession>Q7MSN0</accession>
<dbReference type="eggNOG" id="COG3461">
    <property type="taxonomic scope" value="Bacteria"/>
</dbReference>
<evidence type="ECO:0000256" key="1">
    <source>
        <dbReference type="ARBA" id="ARBA00022434"/>
    </source>
</evidence>
<dbReference type="STRING" id="273121.WS0286"/>
<proteinExistence type="predicted"/>
<dbReference type="GO" id="GO:0046872">
    <property type="term" value="F:metal ion binding"/>
    <property type="evidence" value="ECO:0007669"/>
    <property type="project" value="UniProtKB-KW"/>
</dbReference>
<organism evidence="7">
    <name type="scientific">Wolinella succinogenes (strain ATCC 29543 / DSM 1740 / CCUG 13145 / JCM 31913 / LMG 7466 / NCTC 11488 / FDC 602W)</name>
    <name type="common">Vibrio succinogenes</name>
    <dbReference type="NCBI Taxonomy" id="273121"/>
    <lineage>
        <taxon>Bacteria</taxon>
        <taxon>Pseudomonadati</taxon>
        <taxon>Campylobacterota</taxon>
        <taxon>Epsilonproteobacteria</taxon>
        <taxon>Campylobacterales</taxon>
        <taxon>Helicobacteraceae</taxon>
        <taxon>Wolinella</taxon>
    </lineage>
</organism>
<evidence type="ECO:0000256" key="2">
    <source>
        <dbReference type="ARBA" id="ARBA00022723"/>
    </source>
</evidence>
<dbReference type="InterPro" id="IPR009078">
    <property type="entry name" value="Ferritin-like_SF"/>
</dbReference>
<dbReference type="EMBL" id="BX571657">
    <property type="protein sequence ID" value="CAE09437.1"/>
    <property type="molecule type" value="Genomic_DNA"/>
</dbReference>
<evidence type="ECO:0008006" key="8">
    <source>
        <dbReference type="Google" id="ProtNLM"/>
    </source>
</evidence>
<dbReference type="HOGENOM" id="CLU_161402_0_0_7"/>